<organism evidence="13 14">
    <name type="scientific">Azorhizobium oxalatiphilum</name>
    <dbReference type="NCBI Taxonomy" id="980631"/>
    <lineage>
        <taxon>Bacteria</taxon>
        <taxon>Pseudomonadati</taxon>
        <taxon>Pseudomonadota</taxon>
        <taxon>Alphaproteobacteria</taxon>
        <taxon>Hyphomicrobiales</taxon>
        <taxon>Xanthobacteraceae</taxon>
        <taxon>Azorhizobium</taxon>
    </lineage>
</organism>
<dbReference type="GO" id="GO:0009423">
    <property type="term" value="P:chorismate biosynthetic process"/>
    <property type="evidence" value="ECO:0007669"/>
    <property type="project" value="UniProtKB-UniRule"/>
</dbReference>
<reference evidence="13" key="1">
    <citation type="journal article" date="2014" name="Int. J. Syst. Evol. Microbiol.">
        <title>Complete genome sequence of Corynebacterium casei LMG S-19264T (=DSM 44701T), isolated from a smear-ripened cheese.</title>
        <authorList>
            <consortium name="US DOE Joint Genome Institute (JGI-PGF)"/>
            <person name="Walter F."/>
            <person name="Albersmeier A."/>
            <person name="Kalinowski J."/>
            <person name="Ruckert C."/>
        </authorList>
    </citation>
    <scope>NUCLEOTIDE SEQUENCE</scope>
    <source>
        <strain evidence="13">CCM 7897</strain>
    </source>
</reference>
<feature type="active site" description="Proton donor" evidence="9 10">
    <location>
        <position position="100"/>
    </location>
</feature>
<reference evidence="13" key="2">
    <citation type="submission" date="2020-09" db="EMBL/GenBank/DDBJ databases">
        <authorList>
            <person name="Sun Q."/>
            <person name="Sedlacek I."/>
        </authorList>
    </citation>
    <scope>NUCLEOTIDE SEQUENCE</scope>
    <source>
        <strain evidence="13">CCM 7897</strain>
    </source>
</reference>
<dbReference type="SUPFAM" id="SSF52304">
    <property type="entry name" value="Type II 3-dehydroquinate dehydratase"/>
    <property type="match status" value="1"/>
</dbReference>
<evidence type="ECO:0000256" key="5">
    <source>
        <dbReference type="ARBA" id="ARBA00011193"/>
    </source>
</evidence>
<dbReference type="GO" id="GO:0008652">
    <property type="term" value="P:amino acid biosynthetic process"/>
    <property type="evidence" value="ECO:0007669"/>
    <property type="project" value="UniProtKB-KW"/>
</dbReference>
<dbReference type="NCBIfam" id="TIGR01088">
    <property type="entry name" value="aroQ"/>
    <property type="match status" value="1"/>
</dbReference>
<evidence type="ECO:0000256" key="1">
    <source>
        <dbReference type="ARBA" id="ARBA00001864"/>
    </source>
</evidence>
<dbReference type="InterPro" id="IPR036441">
    <property type="entry name" value="DHquinase_II_sf"/>
</dbReference>
<evidence type="ECO:0000256" key="9">
    <source>
        <dbReference type="HAMAP-Rule" id="MF_00169"/>
    </source>
</evidence>
<comment type="catalytic activity">
    <reaction evidence="1 9">
        <text>3-dehydroquinate = 3-dehydroshikimate + H2O</text>
        <dbReference type="Rhea" id="RHEA:21096"/>
        <dbReference type="ChEBI" id="CHEBI:15377"/>
        <dbReference type="ChEBI" id="CHEBI:16630"/>
        <dbReference type="ChEBI" id="CHEBI:32364"/>
        <dbReference type="EC" id="4.2.1.10"/>
    </reaction>
</comment>
<evidence type="ECO:0000256" key="4">
    <source>
        <dbReference type="ARBA" id="ARBA00011037"/>
    </source>
</evidence>
<dbReference type="GO" id="GO:0003855">
    <property type="term" value="F:3-dehydroquinate dehydratase activity"/>
    <property type="evidence" value="ECO:0007669"/>
    <property type="project" value="UniProtKB-UniRule"/>
</dbReference>
<keyword evidence="9" id="KW-0028">Amino-acid biosynthesis</keyword>
<evidence type="ECO:0000256" key="11">
    <source>
        <dbReference type="PIRSR" id="PIRSR001399-2"/>
    </source>
</evidence>
<dbReference type="Proteomes" id="UP000606044">
    <property type="component" value="Unassembled WGS sequence"/>
</dbReference>
<dbReference type="EC" id="4.2.1.10" evidence="6 9"/>
<feature type="binding site" evidence="9 11">
    <location>
        <begin position="101"/>
        <end position="102"/>
    </location>
    <ligand>
        <name>substrate</name>
    </ligand>
</feature>
<evidence type="ECO:0000256" key="6">
    <source>
        <dbReference type="ARBA" id="ARBA00012060"/>
    </source>
</evidence>
<dbReference type="PANTHER" id="PTHR21272:SF3">
    <property type="entry name" value="CATABOLIC 3-DEHYDROQUINASE"/>
    <property type="match status" value="1"/>
</dbReference>
<dbReference type="CDD" id="cd00466">
    <property type="entry name" value="DHQase_II"/>
    <property type="match status" value="1"/>
</dbReference>
<accession>A0A917CBD3</accession>
<dbReference type="InterPro" id="IPR001874">
    <property type="entry name" value="DHquinase_II"/>
</dbReference>
<evidence type="ECO:0000256" key="2">
    <source>
        <dbReference type="ARBA" id="ARBA00003924"/>
    </source>
</evidence>
<name>A0A917CBD3_9HYPH</name>
<keyword evidence="14" id="KW-1185">Reference proteome</keyword>
<comment type="similarity">
    <text evidence="4 9">Belongs to the type-II 3-dehydroquinase family.</text>
</comment>
<comment type="function">
    <text evidence="2 9">Catalyzes a trans-dehydration via an enolate intermediate.</text>
</comment>
<keyword evidence="8 9" id="KW-0456">Lyase</keyword>
<feature type="binding site" evidence="9 11">
    <location>
        <position position="111"/>
    </location>
    <ligand>
        <name>substrate</name>
    </ligand>
</feature>
<dbReference type="Pfam" id="PF01220">
    <property type="entry name" value="DHquinase_II"/>
    <property type="match status" value="1"/>
</dbReference>
<dbReference type="NCBIfam" id="NF003806">
    <property type="entry name" value="PRK05395.1-3"/>
    <property type="match status" value="1"/>
</dbReference>
<dbReference type="PIRSF" id="PIRSF001399">
    <property type="entry name" value="DHquinase_II"/>
    <property type="match status" value="1"/>
</dbReference>
<dbReference type="NCBIfam" id="NF003807">
    <property type="entry name" value="PRK05395.1-4"/>
    <property type="match status" value="1"/>
</dbReference>
<evidence type="ECO:0000256" key="8">
    <source>
        <dbReference type="ARBA" id="ARBA00023239"/>
    </source>
</evidence>
<keyword evidence="7 9" id="KW-0057">Aromatic amino acid biosynthesis</keyword>
<comment type="pathway">
    <text evidence="3 9">Metabolic intermediate biosynthesis; chorismate biosynthesis; chorismate from D-erythrose 4-phosphate and phosphoenolpyruvate: step 3/7.</text>
</comment>
<sequence>MPDTIHVLNGPNLNLLGTREPGIYGAATLADVEALCRDTASRLGFELVFRQSNHEGELVDLIQAAKGAFGIVLNAAAYTHTSVALRDAIAAVGVPAVEVHLSNTFAREPFRHHSYLSPVVRGVICGFGPQSYVLGITALAATRQAGA</sequence>
<feature type="binding site" evidence="9 11">
    <location>
        <position position="80"/>
    </location>
    <ligand>
        <name>substrate</name>
    </ligand>
</feature>
<feature type="site" description="Transition state stabilizer" evidence="9 12">
    <location>
        <position position="19"/>
    </location>
</feature>
<evidence type="ECO:0000313" key="13">
    <source>
        <dbReference type="EMBL" id="GGF83026.1"/>
    </source>
</evidence>
<feature type="binding site" evidence="9 11">
    <location>
        <position position="87"/>
    </location>
    <ligand>
        <name>substrate</name>
    </ligand>
</feature>
<dbReference type="GO" id="GO:0009073">
    <property type="term" value="P:aromatic amino acid family biosynthetic process"/>
    <property type="evidence" value="ECO:0007669"/>
    <property type="project" value="UniProtKB-KW"/>
</dbReference>
<protein>
    <recommendedName>
        <fullName evidence="6 9">3-dehydroquinate dehydratase</fullName>
        <shortName evidence="9">3-dehydroquinase</shortName>
        <ecNumber evidence="6 9">4.2.1.10</ecNumber>
    </recommendedName>
    <alternativeName>
        <fullName evidence="9">Type II DHQase</fullName>
    </alternativeName>
</protein>
<comment type="subunit">
    <text evidence="5 9">Homododecamer.</text>
</comment>
<evidence type="ECO:0000256" key="10">
    <source>
        <dbReference type="PIRSR" id="PIRSR001399-1"/>
    </source>
</evidence>
<feature type="active site" description="Proton acceptor" evidence="9 10">
    <location>
        <position position="24"/>
    </location>
</feature>
<dbReference type="GO" id="GO:0019631">
    <property type="term" value="P:quinate catabolic process"/>
    <property type="evidence" value="ECO:0007669"/>
    <property type="project" value="TreeGrafter"/>
</dbReference>
<feature type="binding site" evidence="9 11">
    <location>
        <position position="74"/>
    </location>
    <ligand>
        <name>substrate</name>
    </ligand>
</feature>
<dbReference type="NCBIfam" id="NF003805">
    <property type="entry name" value="PRK05395.1-2"/>
    <property type="match status" value="1"/>
</dbReference>
<dbReference type="PROSITE" id="PS01029">
    <property type="entry name" value="DEHYDROQUINASE_II"/>
    <property type="match status" value="1"/>
</dbReference>
<evidence type="ECO:0000256" key="12">
    <source>
        <dbReference type="PIRSR" id="PIRSR001399-3"/>
    </source>
</evidence>
<dbReference type="HAMAP" id="MF_00169">
    <property type="entry name" value="AroQ"/>
    <property type="match status" value="1"/>
</dbReference>
<proteinExistence type="inferred from homology"/>
<dbReference type="EMBL" id="BMCT01000009">
    <property type="protein sequence ID" value="GGF83026.1"/>
    <property type="molecule type" value="Genomic_DNA"/>
</dbReference>
<dbReference type="PANTHER" id="PTHR21272">
    <property type="entry name" value="CATABOLIC 3-DEHYDROQUINASE"/>
    <property type="match status" value="1"/>
</dbReference>
<evidence type="ECO:0000256" key="3">
    <source>
        <dbReference type="ARBA" id="ARBA00004902"/>
    </source>
</evidence>
<evidence type="ECO:0000313" key="14">
    <source>
        <dbReference type="Proteomes" id="UP000606044"/>
    </source>
</evidence>
<comment type="caution">
    <text evidence="13">The sequence shown here is derived from an EMBL/GenBank/DDBJ whole genome shotgun (WGS) entry which is preliminary data.</text>
</comment>
<gene>
    <name evidence="9 13" type="primary">aroQ</name>
    <name evidence="13" type="ORF">GCM10007301_48950</name>
</gene>
<dbReference type="Gene3D" id="3.40.50.9100">
    <property type="entry name" value="Dehydroquinase, class II"/>
    <property type="match status" value="1"/>
</dbReference>
<evidence type="ECO:0000256" key="7">
    <source>
        <dbReference type="ARBA" id="ARBA00023141"/>
    </source>
</evidence>
<dbReference type="AlphaFoldDB" id="A0A917CBD3"/>
<dbReference type="InterPro" id="IPR018509">
    <property type="entry name" value="DHquinase_II_CS"/>
</dbReference>
<dbReference type="RefSeq" id="WP_188583500.1">
    <property type="nucleotide sequence ID" value="NZ_BMCT01000009.1"/>
</dbReference>